<dbReference type="PIRSF" id="PIRSF005586">
    <property type="entry name" value="RNApol_RpoM"/>
    <property type="match status" value="1"/>
</dbReference>
<sequence length="105" mass="12268">MKFCPKCGRIMIIRDDKYVCSFCGYEEKIKKERTVVFSEDKNNTERMVVLEGGSEGNLPIEEDIECPKCGNKGAYFWTMQTRASDEAETKFYKCVKCGYVWRVYD</sequence>
<feature type="zinc finger region" description="C4-type" evidence="7">
    <location>
        <begin position="4"/>
        <end position="23"/>
    </location>
</feature>
<evidence type="ECO:0000313" key="11">
    <source>
        <dbReference type="Proteomes" id="UP000266622"/>
    </source>
</evidence>
<feature type="binding site" evidence="6">
    <location>
        <position position="20"/>
    </location>
    <ligand>
        <name>Zn(2+)</name>
        <dbReference type="ChEBI" id="CHEBI:29105"/>
        <label>1</label>
    </ligand>
</feature>
<evidence type="ECO:0000256" key="1">
    <source>
        <dbReference type="ARBA" id="ARBA00022723"/>
    </source>
</evidence>
<dbReference type="GO" id="GO:0006355">
    <property type="term" value="P:regulation of DNA-templated transcription"/>
    <property type="evidence" value="ECO:0007669"/>
    <property type="project" value="InterPro"/>
</dbReference>
<protein>
    <submittedName>
        <fullName evidence="10">Transcription factor S</fullName>
    </submittedName>
</protein>
<evidence type="ECO:0000256" key="2">
    <source>
        <dbReference type="ARBA" id="ARBA00022771"/>
    </source>
</evidence>
<feature type="binding site" evidence="6">
    <location>
        <position position="23"/>
    </location>
    <ligand>
        <name>Zn(2+)</name>
        <dbReference type="ChEBI" id="CHEBI:29105"/>
        <label>1</label>
    </ligand>
</feature>
<feature type="binding site" evidence="6">
    <location>
        <position position="66"/>
    </location>
    <ligand>
        <name>Zn(2+)</name>
        <dbReference type="ChEBI" id="CHEBI:29105"/>
        <label>2</label>
    </ligand>
</feature>
<comment type="caution">
    <text evidence="10">The sequence shown here is derived from an EMBL/GenBank/DDBJ whole genome shotgun (WGS) entry which is preliminary data.</text>
</comment>
<evidence type="ECO:0000313" key="10">
    <source>
        <dbReference type="EMBL" id="RIB35066.1"/>
    </source>
</evidence>
<keyword evidence="3 6" id="KW-0862">Zinc</keyword>
<dbReference type="PANTHER" id="PTHR11239:SF12">
    <property type="entry name" value="DNA-DIRECTED RNA POLYMERASE III SUBUNIT RPC10"/>
    <property type="match status" value="1"/>
</dbReference>
<accession>A0A397WQX0</accession>
<dbReference type="InterPro" id="IPR001222">
    <property type="entry name" value="Znf_TFIIS"/>
</dbReference>
<dbReference type="Pfam" id="PF01096">
    <property type="entry name" value="Zn_ribbon_TFIIS"/>
    <property type="match status" value="1"/>
</dbReference>
<feature type="binding site" evidence="6">
    <location>
        <position position="69"/>
    </location>
    <ligand>
        <name>Zn(2+)</name>
        <dbReference type="ChEBI" id="CHEBI:29105"/>
        <label>2</label>
    </ligand>
</feature>
<feature type="domain" description="TFIIS-type" evidence="9">
    <location>
        <begin position="62"/>
        <end position="102"/>
    </location>
</feature>
<organism evidence="10 11">
    <name type="scientific">Candidatus Nanoclepta minutus</name>
    <dbReference type="NCBI Taxonomy" id="1940235"/>
    <lineage>
        <taxon>Archaea</taxon>
        <taxon>Nanobdellota</taxon>
        <taxon>Candidatus Nanoclepta</taxon>
    </lineage>
</organism>
<evidence type="ECO:0000256" key="4">
    <source>
        <dbReference type="ARBA" id="ARBA00023015"/>
    </source>
</evidence>
<dbReference type="InterPro" id="IPR006288">
    <property type="entry name" value="TFS"/>
</dbReference>
<dbReference type="Proteomes" id="UP000266622">
    <property type="component" value="Unassembled WGS sequence"/>
</dbReference>
<dbReference type="NCBIfam" id="TIGR01384">
    <property type="entry name" value="TFS_arch"/>
    <property type="match status" value="1"/>
</dbReference>
<dbReference type="PANTHER" id="PTHR11239">
    <property type="entry name" value="DNA-DIRECTED RNA POLYMERASE"/>
    <property type="match status" value="1"/>
</dbReference>
<feature type="binding site" evidence="6">
    <location>
        <position position="7"/>
    </location>
    <ligand>
        <name>Zn(2+)</name>
        <dbReference type="ChEBI" id="CHEBI:29105"/>
        <label>1</label>
    </ligand>
</feature>
<feature type="binding site" evidence="6">
    <location>
        <position position="4"/>
    </location>
    <ligand>
        <name>Zn(2+)</name>
        <dbReference type="ChEBI" id="CHEBI:29105"/>
        <label>1</label>
    </ligand>
</feature>
<evidence type="ECO:0000256" key="7">
    <source>
        <dbReference type="PIRSR" id="PIRSR005586-2"/>
    </source>
</evidence>
<name>A0A397WQX0_9ARCH</name>
<keyword evidence="5 8" id="KW-0804">Transcription</keyword>
<proteinExistence type="inferred from homology"/>
<gene>
    <name evidence="10" type="ORF">BXU00_03455</name>
</gene>
<dbReference type="GO" id="GO:0003676">
    <property type="term" value="F:nucleic acid binding"/>
    <property type="evidence" value="ECO:0007669"/>
    <property type="project" value="InterPro"/>
</dbReference>
<evidence type="ECO:0000256" key="3">
    <source>
        <dbReference type="ARBA" id="ARBA00022833"/>
    </source>
</evidence>
<dbReference type="EMBL" id="MWMI01000009">
    <property type="protein sequence ID" value="RIB35066.1"/>
    <property type="molecule type" value="Genomic_DNA"/>
</dbReference>
<dbReference type="SMART" id="SM00440">
    <property type="entry name" value="ZnF_C2C2"/>
    <property type="match status" value="1"/>
</dbReference>
<evidence type="ECO:0000256" key="5">
    <source>
        <dbReference type="PIRNR" id="PIRNR005586"/>
    </source>
</evidence>
<comment type="similarity">
    <text evidence="5 8">Belongs to the archaeal rpoM/eukaryotic RPA12/RPB9/RPC11 RNA polymerase family.</text>
</comment>
<keyword evidence="2 7" id="KW-0863">Zinc-finger</keyword>
<dbReference type="SMART" id="SM00661">
    <property type="entry name" value="RPOL9"/>
    <property type="match status" value="1"/>
</dbReference>
<evidence type="ECO:0000256" key="6">
    <source>
        <dbReference type="PIRSR" id="PIRSR005586-1"/>
    </source>
</evidence>
<dbReference type="InterPro" id="IPR012164">
    <property type="entry name" value="Rpa12/Rpb9/Rpc10/TFS"/>
</dbReference>
<dbReference type="Gene3D" id="2.20.25.10">
    <property type="match status" value="1"/>
</dbReference>
<dbReference type="SUPFAM" id="SSF57783">
    <property type="entry name" value="Zinc beta-ribbon"/>
    <property type="match status" value="1"/>
</dbReference>
<evidence type="ECO:0000256" key="8">
    <source>
        <dbReference type="RuleBase" id="RU003474"/>
    </source>
</evidence>
<dbReference type="Pfam" id="PF02150">
    <property type="entry name" value="Zn_ribbon_RPB9"/>
    <property type="match status" value="1"/>
</dbReference>
<dbReference type="PROSITE" id="PS00466">
    <property type="entry name" value="ZF_TFIIS_1"/>
    <property type="match status" value="1"/>
</dbReference>
<keyword evidence="4" id="KW-0805">Transcription regulation</keyword>
<reference evidence="10 11" key="1">
    <citation type="journal article" date="2018" name="Syst. Appl. Microbiol.">
        <title>A new symbiotic nanoarchaeote (Candidatus Nanoclepta minutus) and its host (Zestosphaera tikiterensis gen. nov., sp. nov.) from a New Zealand hot spring.</title>
        <authorList>
            <person name="St John E."/>
            <person name="Liu Y."/>
            <person name="Podar M."/>
            <person name="Stott M.B."/>
            <person name="Meneghin J."/>
            <person name="Chen Z."/>
            <person name="Lagutin K."/>
            <person name="Mitchell K."/>
            <person name="Reysenbach A.L."/>
        </authorList>
    </citation>
    <scope>NUCLEOTIDE SEQUENCE [LARGE SCALE GENOMIC DNA]</scope>
    <source>
        <strain evidence="10">NZ3</strain>
    </source>
</reference>
<dbReference type="PROSITE" id="PS51133">
    <property type="entry name" value="ZF_TFIIS_2"/>
    <property type="match status" value="1"/>
</dbReference>
<dbReference type="CDD" id="cd00656">
    <property type="entry name" value="Zn-ribbon"/>
    <property type="match status" value="1"/>
</dbReference>
<dbReference type="AlphaFoldDB" id="A0A397WQX0"/>
<feature type="binding site" evidence="6">
    <location>
        <position position="94"/>
    </location>
    <ligand>
        <name>Zn(2+)</name>
        <dbReference type="ChEBI" id="CHEBI:29105"/>
        <label>2</label>
    </ligand>
</feature>
<evidence type="ECO:0000259" key="9">
    <source>
        <dbReference type="PROSITE" id="PS51133"/>
    </source>
</evidence>
<dbReference type="GO" id="GO:0003899">
    <property type="term" value="F:DNA-directed RNA polymerase activity"/>
    <property type="evidence" value="ECO:0007669"/>
    <property type="project" value="InterPro"/>
</dbReference>
<feature type="binding site" evidence="6">
    <location>
        <position position="97"/>
    </location>
    <ligand>
        <name>Zn(2+)</name>
        <dbReference type="ChEBI" id="CHEBI:29105"/>
        <label>2</label>
    </ligand>
</feature>
<dbReference type="GO" id="GO:0008270">
    <property type="term" value="F:zinc ion binding"/>
    <property type="evidence" value="ECO:0007669"/>
    <property type="project" value="UniProtKB-KW"/>
</dbReference>
<dbReference type="InterPro" id="IPR001529">
    <property type="entry name" value="Zn_ribbon_RPB9"/>
</dbReference>
<keyword evidence="1 6" id="KW-0479">Metal-binding</keyword>
<dbReference type="GO" id="GO:0006351">
    <property type="term" value="P:DNA-templated transcription"/>
    <property type="evidence" value="ECO:0007669"/>
    <property type="project" value="InterPro"/>
</dbReference>